<keyword evidence="2" id="KW-0732">Signal</keyword>
<reference evidence="3 4" key="1">
    <citation type="journal article" date="2015" name="Genome Biol. Evol.">
        <title>Comparative Genomics of a Bacterivorous Green Alga Reveals Evolutionary Causalities and Consequences of Phago-Mixotrophic Mode of Nutrition.</title>
        <authorList>
            <person name="Burns J.A."/>
            <person name="Paasch A."/>
            <person name="Narechania A."/>
            <person name="Kim E."/>
        </authorList>
    </citation>
    <scope>NUCLEOTIDE SEQUENCE [LARGE SCALE GENOMIC DNA]</scope>
    <source>
        <strain evidence="3 4">PLY_AMNH</strain>
    </source>
</reference>
<feature type="chain" id="PRO_5042097096" evidence="2">
    <location>
        <begin position="26"/>
        <end position="149"/>
    </location>
</feature>
<evidence type="ECO:0000256" key="2">
    <source>
        <dbReference type="SAM" id="SignalP"/>
    </source>
</evidence>
<comment type="caution">
    <text evidence="3">The sequence shown here is derived from an EMBL/GenBank/DDBJ whole genome shotgun (WGS) entry which is preliminary data.</text>
</comment>
<protein>
    <submittedName>
        <fullName evidence="3">Uncharacterized protein</fullName>
    </submittedName>
</protein>
<accession>A0AAE0H3V6</accession>
<keyword evidence="1" id="KW-0472">Membrane</keyword>
<keyword evidence="1" id="KW-1133">Transmembrane helix</keyword>
<dbReference type="AlphaFoldDB" id="A0AAE0H3V6"/>
<name>A0AAE0H3V6_9CHLO</name>
<evidence type="ECO:0000313" key="4">
    <source>
        <dbReference type="Proteomes" id="UP001190700"/>
    </source>
</evidence>
<dbReference type="EMBL" id="LGRX02000449">
    <property type="protein sequence ID" value="KAK3288516.1"/>
    <property type="molecule type" value="Genomic_DNA"/>
</dbReference>
<gene>
    <name evidence="3" type="ORF">CYMTET_4010</name>
</gene>
<keyword evidence="4" id="KW-1185">Reference proteome</keyword>
<keyword evidence="1" id="KW-0812">Transmembrane</keyword>
<dbReference type="Proteomes" id="UP001190700">
    <property type="component" value="Unassembled WGS sequence"/>
</dbReference>
<feature type="signal peptide" evidence="2">
    <location>
        <begin position="1"/>
        <end position="25"/>
    </location>
</feature>
<proteinExistence type="predicted"/>
<organism evidence="3 4">
    <name type="scientific">Cymbomonas tetramitiformis</name>
    <dbReference type="NCBI Taxonomy" id="36881"/>
    <lineage>
        <taxon>Eukaryota</taxon>
        <taxon>Viridiplantae</taxon>
        <taxon>Chlorophyta</taxon>
        <taxon>Pyramimonadophyceae</taxon>
        <taxon>Pyramimonadales</taxon>
        <taxon>Pyramimonadaceae</taxon>
        <taxon>Cymbomonas</taxon>
    </lineage>
</organism>
<evidence type="ECO:0000313" key="3">
    <source>
        <dbReference type="EMBL" id="KAK3288516.1"/>
    </source>
</evidence>
<feature type="transmembrane region" description="Helical" evidence="1">
    <location>
        <begin position="74"/>
        <end position="97"/>
    </location>
</feature>
<evidence type="ECO:0000256" key="1">
    <source>
        <dbReference type="SAM" id="Phobius"/>
    </source>
</evidence>
<sequence>MYKAASVAFVFGALFLVASIQTVDAEPVALGRRLLEGAAPQVSSDYRLEQLGVHSPDGVDADEKGMTANGQAGLVVGFLLTGFLVVMTILFTGRIYYMVTVLEAQPKDRCASCCSVNCQTSGAFLRQHSFCAATTHIIRCWSLPFNKTF</sequence>